<protein>
    <recommendedName>
        <fullName evidence="4">Transmembrane protein</fullName>
    </recommendedName>
</protein>
<proteinExistence type="predicted"/>
<sequence length="178" mass="19050">MGLFEGSVIPSAELSLALADGFSVSDFVIASVGFVTVATTVGVTWIAHRVRKADRARLAHEKVLQLLNQGEKIGDRLCGDVLLTCAEVERLNIVDFRISARQLAGQNVGGAGAQLREIAELAQRLEDLAVPGPSVIVTASAGDPSTEDQRLKIARQKRIATNLLQKIDTARQVLLSQP</sequence>
<evidence type="ECO:0000313" key="3">
    <source>
        <dbReference type="Proteomes" id="UP001304298"/>
    </source>
</evidence>
<evidence type="ECO:0000256" key="1">
    <source>
        <dbReference type="SAM" id="Phobius"/>
    </source>
</evidence>
<feature type="transmembrane region" description="Helical" evidence="1">
    <location>
        <begin position="27"/>
        <end position="47"/>
    </location>
</feature>
<gene>
    <name evidence="2" type="ORF">VA596_02385</name>
</gene>
<organism evidence="2 3">
    <name type="scientific">Amycolatopsis heterodermiae</name>
    <dbReference type="NCBI Taxonomy" id="3110235"/>
    <lineage>
        <taxon>Bacteria</taxon>
        <taxon>Bacillati</taxon>
        <taxon>Actinomycetota</taxon>
        <taxon>Actinomycetes</taxon>
        <taxon>Pseudonocardiales</taxon>
        <taxon>Pseudonocardiaceae</taxon>
        <taxon>Amycolatopsis</taxon>
    </lineage>
</organism>
<dbReference type="RefSeq" id="WP_323323117.1">
    <property type="nucleotide sequence ID" value="NZ_JAYFSI010000001.1"/>
</dbReference>
<evidence type="ECO:0008006" key="4">
    <source>
        <dbReference type="Google" id="ProtNLM"/>
    </source>
</evidence>
<reference evidence="2 3" key="1">
    <citation type="submission" date="2023-12" db="EMBL/GenBank/DDBJ databases">
        <title>Amycolatopsis sp. V23-08.</title>
        <authorList>
            <person name="Somphong A."/>
        </authorList>
    </citation>
    <scope>NUCLEOTIDE SEQUENCE [LARGE SCALE GENOMIC DNA]</scope>
    <source>
        <strain evidence="2 3">V23-08</strain>
    </source>
</reference>
<dbReference type="Proteomes" id="UP001304298">
    <property type="component" value="Unassembled WGS sequence"/>
</dbReference>
<comment type="caution">
    <text evidence="2">The sequence shown here is derived from an EMBL/GenBank/DDBJ whole genome shotgun (WGS) entry which is preliminary data.</text>
</comment>
<dbReference type="EMBL" id="JAYFSI010000001">
    <property type="protein sequence ID" value="MEA5358369.1"/>
    <property type="molecule type" value="Genomic_DNA"/>
</dbReference>
<keyword evidence="3" id="KW-1185">Reference proteome</keyword>
<accession>A0ABU5QY61</accession>
<keyword evidence="1" id="KW-0472">Membrane</keyword>
<name>A0ABU5QY61_9PSEU</name>
<keyword evidence="1" id="KW-1133">Transmembrane helix</keyword>
<keyword evidence="1" id="KW-0812">Transmembrane</keyword>
<evidence type="ECO:0000313" key="2">
    <source>
        <dbReference type="EMBL" id="MEA5358369.1"/>
    </source>
</evidence>